<organism evidence="4 5">
    <name type="scientific">Hydrogenophaga borbori</name>
    <dbReference type="NCBI Taxonomy" id="2294117"/>
    <lineage>
        <taxon>Bacteria</taxon>
        <taxon>Pseudomonadati</taxon>
        <taxon>Pseudomonadota</taxon>
        <taxon>Betaproteobacteria</taxon>
        <taxon>Burkholderiales</taxon>
        <taxon>Comamonadaceae</taxon>
        <taxon>Hydrogenophaga</taxon>
    </lineage>
</organism>
<dbReference type="AlphaFoldDB" id="A0A372ENQ5"/>
<dbReference type="InterPro" id="IPR036866">
    <property type="entry name" value="RibonucZ/Hydroxyglut_hydro"/>
</dbReference>
<dbReference type="PANTHER" id="PTHR11203:SF37">
    <property type="entry name" value="INTEGRATOR COMPLEX SUBUNIT 11"/>
    <property type="match status" value="1"/>
</dbReference>
<evidence type="ECO:0000256" key="1">
    <source>
        <dbReference type="ARBA" id="ARBA00022801"/>
    </source>
</evidence>
<dbReference type="Pfam" id="PF00753">
    <property type="entry name" value="Lactamase_B"/>
    <property type="match status" value="1"/>
</dbReference>
<keyword evidence="5" id="KW-1185">Reference proteome</keyword>
<keyword evidence="1 4" id="KW-0378">Hydrolase</keyword>
<dbReference type="SMART" id="SM00849">
    <property type="entry name" value="Lactamase_B"/>
    <property type="match status" value="1"/>
</dbReference>
<dbReference type="Gene3D" id="3.60.15.10">
    <property type="entry name" value="Ribonuclease Z/Hydroxyacylglutathione hydrolase-like"/>
    <property type="match status" value="1"/>
</dbReference>
<evidence type="ECO:0000313" key="5">
    <source>
        <dbReference type="Proteomes" id="UP000261931"/>
    </source>
</evidence>
<dbReference type="GO" id="GO:0004521">
    <property type="term" value="F:RNA endonuclease activity"/>
    <property type="evidence" value="ECO:0007669"/>
    <property type="project" value="TreeGrafter"/>
</dbReference>
<gene>
    <name evidence="4" type="ORF">DY262_05465</name>
</gene>
<dbReference type="InterPro" id="IPR050698">
    <property type="entry name" value="MBL"/>
</dbReference>
<accession>A0A372ENQ5</accession>
<dbReference type="Proteomes" id="UP000261931">
    <property type="component" value="Unassembled WGS sequence"/>
</dbReference>
<feature type="domain" description="Metallo-beta-lactamase" evidence="2">
    <location>
        <begin position="15"/>
        <end position="229"/>
    </location>
</feature>
<evidence type="ECO:0000313" key="4">
    <source>
        <dbReference type="EMBL" id="RFP81311.1"/>
    </source>
</evidence>
<sequence>MGVSIRFLGGTGTVTGSKYLIEHGGQRLLVDCGLFQGYKQLRLRNREPLPVAPDQIGAVLFTHAHIDHSGYFPLLAREGFTGRAWCTPATRDLLHVMLPDSGHLQEEEAEYANRKGFGKHQPALPLYTVEDARRCLKRLHTARLHERFEPLPGWSASFSGAGHILGAASVLLEVGGRRLLFSGDLGRPDDALMLPPEPPPAADVVLCESTYGNRLHPKEDLLAELGAALSRAAARGGTVVVPVFAVGRAQAVLLAIARLKARGELPRALPVYLDSPMAVATTELYERHLGQHRLDAAQCREMERTAQMVTSVDESKAIAQRHGPKVILSASGMATGGRVLHHLTHHLGDHRAMVVLAGYQAPGTRGAQLAAGQASLRIFGQQWPVRAEVVQLTAGSAHADAEQLMAWLRGLPKAPRRTFVTHGDMDAADALRLRIENELGWPALVPEHGSTWLA</sequence>
<dbReference type="SUPFAM" id="SSF56281">
    <property type="entry name" value="Metallo-hydrolase/oxidoreductase"/>
    <property type="match status" value="1"/>
</dbReference>
<reference evidence="4 5" key="1">
    <citation type="submission" date="2018-08" db="EMBL/GenBank/DDBJ databases">
        <title>Hydrogenophaga sp. LA-38 isolated from sludge.</title>
        <authorList>
            <person name="Im W.-T."/>
        </authorList>
    </citation>
    <scope>NUCLEOTIDE SEQUENCE [LARGE SCALE GENOMIC DNA]</scope>
    <source>
        <strain evidence="4 5">LA-38</strain>
    </source>
</reference>
<dbReference type="EMBL" id="QVLS01000002">
    <property type="protein sequence ID" value="RFP81311.1"/>
    <property type="molecule type" value="Genomic_DNA"/>
</dbReference>
<comment type="caution">
    <text evidence="4">The sequence shown here is derived from an EMBL/GenBank/DDBJ whole genome shotgun (WGS) entry which is preliminary data.</text>
</comment>
<dbReference type="RefSeq" id="WP_116958022.1">
    <property type="nucleotide sequence ID" value="NZ_QVLS01000002.1"/>
</dbReference>
<dbReference type="InterPro" id="IPR022712">
    <property type="entry name" value="Beta_Casp"/>
</dbReference>
<dbReference type="Pfam" id="PF10996">
    <property type="entry name" value="Beta-Casp"/>
    <property type="match status" value="1"/>
</dbReference>
<proteinExistence type="predicted"/>
<evidence type="ECO:0000259" key="2">
    <source>
        <dbReference type="SMART" id="SM00849"/>
    </source>
</evidence>
<dbReference type="InterPro" id="IPR001279">
    <property type="entry name" value="Metallo-B-lactamas"/>
</dbReference>
<name>A0A372ENQ5_9BURK</name>
<evidence type="ECO:0000259" key="3">
    <source>
        <dbReference type="SMART" id="SM01027"/>
    </source>
</evidence>
<dbReference type="Pfam" id="PF07521">
    <property type="entry name" value="RMMBL"/>
    <property type="match status" value="1"/>
</dbReference>
<dbReference type="GO" id="GO:0016787">
    <property type="term" value="F:hydrolase activity"/>
    <property type="evidence" value="ECO:0007669"/>
    <property type="project" value="UniProtKB-KW"/>
</dbReference>
<dbReference type="PANTHER" id="PTHR11203">
    <property type="entry name" value="CLEAVAGE AND POLYADENYLATION SPECIFICITY FACTOR FAMILY MEMBER"/>
    <property type="match status" value="1"/>
</dbReference>
<dbReference type="InterPro" id="IPR011108">
    <property type="entry name" value="RMMBL"/>
</dbReference>
<dbReference type="CDD" id="cd16295">
    <property type="entry name" value="TTHA0252-CPSF-like_MBL-fold"/>
    <property type="match status" value="1"/>
</dbReference>
<protein>
    <submittedName>
        <fullName evidence="4">MBL fold metallo-hydrolase</fullName>
    </submittedName>
</protein>
<dbReference type="Gene3D" id="3.40.50.10890">
    <property type="match status" value="1"/>
</dbReference>
<feature type="domain" description="Beta-Casp" evidence="3">
    <location>
        <begin position="249"/>
        <end position="369"/>
    </location>
</feature>
<dbReference type="SMART" id="SM01027">
    <property type="entry name" value="Beta-Casp"/>
    <property type="match status" value="1"/>
</dbReference>